<name>A0ABR2X7Q1_9PEZI</name>
<dbReference type="EMBL" id="JARVKM010000110">
    <property type="protein sequence ID" value="KAK9769814.1"/>
    <property type="molecule type" value="Genomic_DNA"/>
</dbReference>
<reference evidence="1 2" key="1">
    <citation type="submission" date="2024-02" db="EMBL/GenBank/DDBJ databases">
        <title>First draft genome assembly of two strains of Seiridium cardinale.</title>
        <authorList>
            <person name="Emiliani G."/>
            <person name="Scali E."/>
        </authorList>
    </citation>
    <scope>NUCLEOTIDE SEQUENCE [LARGE SCALE GENOMIC DNA]</scope>
    <source>
        <strain evidence="1 2">BM-138-000479</strain>
    </source>
</reference>
<dbReference type="Proteomes" id="UP001465668">
    <property type="component" value="Unassembled WGS sequence"/>
</dbReference>
<protein>
    <submittedName>
        <fullName evidence="1">Uncharacterized protein</fullName>
    </submittedName>
</protein>
<accession>A0ABR2X7Q1</accession>
<evidence type="ECO:0000313" key="1">
    <source>
        <dbReference type="EMBL" id="KAK9769814.1"/>
    </source>
</evidence>
<sequence length="153" mass="15482">MLTRPQNQDVATCAQNAGFALTETLMLSPTVSSITSVAVNTAIAATSTVPVETAPFPTLAEQTSATANTDAQSLPAGSSNPIVQNATAEIVSTNSAPAQPQPTLDSIGTPTTPRITIVATVPFAQVAIATRRSLAGLRPMAATAITVIIVLLG</sequence>
<organism evidence="1 2">
    <name type="scientific">Seiridium cardinale</name>
    <dbReference type="NCBI Taxonomy" id="138064"/>
    <lineage>
        <taxon>Eukaryota</taxon>
        <taxon>Fungi</taxon>
        <taxon>Dikarya</taxon>
        <taxon>Ascomycota</taxon>
        <taxon>Pezizomycotina</taxon>
        <taxon>Sordariomycetes</taxon>
        <taxon>Xylariomycetidae</taxon>
        <taxon>Amphisphaeriales</taxon>
        <taxon>Sporocadaceae</taxon>
        <taxon>Seiridium</taxon>
    </lineage>
</organism>
<evidence type="ECO:0000313" key="2">
    <source>
        <dbReference type="Proteomes" id="UP001465668"/>
    </source>
</evidence>
<gene>
    <name evidence="1" type="ORF">SCAR479_13532</name>
</gene>
<proteinExistence type="predicted"/>
<comment type="caution">
    <text evidence="1">The sequence shown here is derived from an EMBL/GenBank/DDBJ whole genome shotgun (WGS) entry which is preliminary data.</text>
</comment>
<keyword evidence="2" id="KW-1185">Reference proteome</keyword>